<comment type="similarity">
    <text evidence="1">Belongs to the TPD52 family.</text>
</comment>
<gene>
    <name evidence="4" type="ORF">ECPE_LOCUS10772</name>
</gene>
<evidence type="ECO:0000313" key="4">
    <source>
        <dbReference type="EMBL" id="VDP87588.1"/>
    </source>
</evidence>
<dbReference type="AlphaFoldDB" id="A0A183AUY7"/>
<keyword evidence="5" id="KW-1185">Reference proteome</keyword>
<evidence type="ECO:0000313" key="5">
    <source>
        <dbReference type="Proteomes" id="UP000272942"/>
    </source>
</evidence>
<evidence type="ECO:0000256" key="1">
    <source>
        <dbReference type="ARBA" id="ARBA00005702"/>
    </source>
</evidence>
<evidence type="ECO:0000256" key="3">
    <source>
        <dbReference type="SAM" id="Coils"/>
    </source>
</evidence>
<organism evidence="6">
    <name type="scientific">Echinostoma caproni</name>
    <dbReference type="NCBI Taxonomy" id="27848"/>
    <lineage>
        <taxon>Eukaryota</taxon>
        <taxon>Metazoa</taxon>
        <taxon>Spiralia</taxon>
        <taxon>Lophotrochozoa</taxon>
        <taxon>Platyhelminthes</taxon>
        <taxon>Trematoda</taxon>
        <taxon>Digenea</taxon>
        <taxon>Plagiorchiida</taxon>
        <taxon>Echinostomata</taxon>
        <taxon>Echinostomatoidea</taxon>
        <taxon>Echinostomatidae</taxon>
        <taxon>Echinostoma</taxon>
    </lineage>
</organism>
<dbReference type="GO" id="GO:0005737">
    <property type="term" value="C:cytoplasm"/>
    <property type="evidence" value="ECO:0007669"/>
    <property type="project" value="TreeGrafter"/>
</dbReference>
<accession>A0A183AUY7</accession>
<dbReference type="InterPro" id="IPR007327">
    <property type="entry name" value="TPD52"/>
</dbReference>
<evidence type="ECO:0000256" key="2">
    <source>
        <dbReference type="ARBA" id="ARBA00023054"/>
    </source>
</evidence>
<feature type="coiled-coil region" evidence="3">
    <location>
        <begin position="20"/>
        <end position="61"/>
    </location>
</feature>
<dbReference type="Proteomes" id="UP000272942">
    <property type="component" value="Unassembled WGS sequence"/>
</dbReference>
<sequence length="133" mass="14786">MENGGVSPVSQTEAGDKEKVDVINEEKSLLEAELAQVEEDIQTLRETLAVKIRRSNELKKRLGYTTLSTIQHDLVEGLHKLEDTEAYIKTSEFLGKAKDKTVLAAQEAKEKVESTFSAIKQVVTCASVFRADF</sequence>
<dbReference type="PANTHER" id="PTHR19307">
    <property type="entry name" value="TUMOR PROTEIN D52"/>
    <property type="match status" value="1"/>
</dbReference>
<evidence type="ECO:0000313" key="6">
    <source>
        <dbReference type="WBParaSite" id="ECPE_0001080501-mRNA-1"/>
    </source>
</evidence>
<dbReference type="PANTHER" id="PTHR19307:SF14">
    <property type="entry name" value="TUMOR PROTEIN D52"/>
    <property type="match status" value="1"/>
</dbReference>
<dbReference type="EMBL" id="UZAN01049640">
    <property type="protein sequence ID" value="VDP87588.1"/>
    <property type="molecule type" value="Genomic_DNA"/>
</dbReference>
<dbReference type="Pfam" id="PF04201">
    <property type="entry name" value="TPD52"/>
    <property type="match status" value="1"/>
</dbReference>
<dbReference type="OrthoDB" id="10000687at2759"/>
<reference evidence="6" key="1">
    <citation type="submission" date="2016-06" db="UniProtKB">
        <authorList>
            <consortium name="WormBaseParasite"/>
        </authorList>
    </citation>
    <scope>IDENTIFICATION</scope>
</reference>
<keyword evidence="2 3" id="KW-0175">Coiled coil</keyword>
<proteinExistence type="inferred from homology"/>
<dbReference type="WBParaSite" id="ECPE_0001080501-mRNA-1">
    <property type="protein sequence ID" value="ECPE_0001080501-mRNA-1"/>
    <property type="gene ID" value="ECPE_0001080501"/>
</dbReference>
<protein>
    <submittedName>
        <fullName evidence="6">Tumor protein D52</fullName>
    </submittedName>
</protein>
<name>A0A183AUY7_9TREM</name>
<reference evidence="4 5" key="2">
    <citation type="submission" date="2018-11" db="EMBL/GenBank/DDBJ databases">
        <authorList>
            <consortium name="Pathogen Informatics"/>
        </authorList>
    </citation>
    <scope>NUCLEOTIDE SEQUENCE [LARGE SCALE GENOMIC DNA]</scope>
    <source>
        <strain evidence="4 5">Egypt</strain>
    </source>
</reference>